<evidence type="ECO:0000313" key="1">
    <source>
        <dbReference type="EMBL" id="GMF02021.1"/>
    </source>
</evidence>
<dbReference type="Proteomes" id="UP001165064">
    <property type="component" value="Unassembled WGS sequence"/>
</dbReference>
<evidence type="ECO:0000313" key="2">
    <source>
        <dbReference type="Proteomes" id="UP001165064"/>
    </source>
</evidence>
<protein>
    <submittedName>
        <fullName evidence="1">Unnamed protein product</fullName>
    </submittedName>
</protein>
<sequence>MGILDNHAFTAVTAIINRAVDNASPTPDDALIEMELPELLIAIGNQRDLSEPGPVEAARAIRKKLKYGNYKQQYNALKLYELLVANGDSSMNKFYNDRRLLDRMKCIITMYDGTSVDPRIFKTAKSMAIGWNREYSGVTGREGLASLLTLTGMYKPKNGGRRRKNSIATGHGHNNGNGKKTQFRKNSVVPDFMNDTPFDDSNRVGGGRFGSDDEDDVDSLAAYENASVASVPPPTSSSGKPLTNKELDKKFHIPKINYEKETPKIFETIAKANVMATGLTNTLTALEERF</sequence>
<name>A0ACB5U5X3_AMBMO</name>
<dbReference type="EMBL" id="BSXS01012272">
    <property type="protein sequence ID" value="GMF02021.1"/>
    <property type="molecule type" value="Genomic_DNA"/>
</dbReference>
<keyword evidence="2" id="KW-1185">Reference proteome</keyword>
<gene>
    <name evidence="1" type="ORF">Amon02_001132500</name>
</gene>
<reference evidence="1" key="1">
    <citation type="submission" date="2023-04" db="EMBL/GenBank/DDBJ databases">
        <title>Ambrosiozyma monospora NBRC 10751.</title>
        <authorList>
            <person name="Ichikawa N."/>
            <person name="Sato H."/>
            <person name="Tonouchi N."/>
        </authorList>
    </citation>
    <scope>NUCLEOTIDE SEQUENCE</scope>
    <source>
        <strain evidence="1">NBRC 10751</strain>
    </source>
</reference>
<accession>A0ACB5U5X3</accession>
<comment type="caution">
    <text evidence="1">The sequence shown here is derived from an EMBL/GenBank/DDBJ whole genome shotgun (WGS) entry which is preliminary data.</text>
</comment>
<proteinExistence type="predicted"/>
<organism evidence="1 2">
    <name type="scientific">Ambrosiozyma monospora</name>
    <name type="common">Yeast</name>
    <name type="synonym">Endomycopsis monosporus</name>
    <dbReference type="NCBI Taxonomy" id="43982"/>
    <lineage>
        <taxon>Eukaryota</taxon>
        <taxon>Fungi</taxon>
        <taxon>Dikarya</taxon>
        <taxon>Ascomycota</taxon>
        <taxon>Saccharomycotina</taxon>
        <taxon>Pichiomycetes</taxon>
        <taxon>Pichiales</taxon>
        <taxon>Pichiaceae</taxon>
        <taxon>Ambrosiozyma</taxon>
    </lineage>
</organism>